<dbReference type="Proteomes" id="UP000233556">
    <property type="component" value="Unassembled WGS sequence"/>
</dbReference>
<proteinExistence type="predicted"/>
<dbReference type="AlphaFoldDB" id="A0A2I0U927"/>
<sequence length="179" mass="20430">METEVKSLWAATQVSIKDVEKEEEESATQHAERELVFDWSDLKRLLTLSLVTLEGIGRMVLTLLQLLLLFVRLIEIRSTKVATGEAKHISEITQVLHPWKIRKYSTPKPSVSPPKPLQERTRSFAAVRRMLNQLPEPDTALKLSTKGLKVLFDLSMARDLIAASARYDLIFDEQIFKMA</sequence>
<dbReference type="EMBL" id="KZ505982">
    <property type="protein sequence ID" value="PKU42558.1"/>
    <property type="molecule type" value="Genomic_DNA"/>
</dbReference>
<name>A0A2I0U927_LIMLA</name>
<organism evidence="1 2">
    <name type="scientific">Limosa lapponica baueri</name>
    <dbReference type="NCBI Taxonomy" id="1758121"/>
    <lineage>
        <taxon>Eukaryota</taxon>
        <taxon>Metazoa</taxon>
        <taxon>Chordata</taxon>
        <taxon>Craniata</taxon>
        <taxon>Vertebrata</taxon>
        <taxon>Euteleostomi</taxon>
        <taxon>Archelosauria</taxon>
        <taxon>Archosauria</taxon>
        <taxon>Dinosauria</taxon>
        <taxon>Saurischia</taxon>
        <taxon>Theropoda</taxon>
        <taxon>Coelurosauria</taxon>
        <taxon>Aves</taxon>
        <taxon>Neognathae</taxon>
        <taxon>Neoaves</taxon>
        <taxon>Charadriiformes</taxon>
        <taxon>Scolopacidae</taxon>
        <taxon>Limosa</taxon>
    </lineage>
</organism>
<gene>
    <name evidence="1" type="ORF">llap_7136</name>
</gene>
<keyword evidence="2" id="KW-1185">Reference proteome</keyword>
<evidence type="ECO:0000313" key="2">
    <source>
        <dbReference type="Proteomes" id="UP000233556"/>
    </source>
</evidence>
<accession>A0A2I0U927</accession>
<protein>
    <submittedName>
        <fullName evidence="1">Uncharacterized protein</fullName>
    </submittedName>
</protein>
<reference evidence="2" key="1">
    <citation type="submission" date="2017-11" db="EMBL/GenBank/DDBJ databases">
        <authorList>
            <person name="Lima N.C."/>
            <person name="Parody-Merino A.M."/>
            <person name="Battley P.F."/>
            <person name="Fidler A.E."/>
            <person name="Prosdocimi F."/>
        </authorList>
    </citation>
    <scope>NUCLEOTIDE SEQUENCE [LARGE SCALE GENOMIC DNA]</scope>
</reference>
<evidence type="ECO:0000313" key="1">
    <source>
        <dbReference type="EMBL" id="PKU42558.1"/>
    </source>
</evidence>
<reference evidence="2" key="2">
    <citation type="submission" date="2017-12" db="EMBL/GenBank/DDBJ databases">
        <title>Genome sequence of the Bar-tailed Godwit (Limosa lapponica baueri).</title>
        <authorList>
            <person name="Lima N.C.B."/>
            <person name="Parody-Merino A.M."/>
            <person name="Battley P.F."/>
            <person name="Fidler A.E."/>
            <person name="Prosdocimi F."/>
        </authorList>
    </citation>
    <scope>NUCLEOTIDE SEQUENCE [LARGE SCALE GENOMIC DNA]</scope>
</reference>